<protein>
    <submittedName>
        <fullName evidence="8">1-phosphofructokinase family hexose kinase</fullName>
    </submittedName>
</protein>
<dbReference type="PANTHER" id="PTHR46566">
    <property type="entry name" value="1-PHOSPHOFRUCTOKINASE-RELATED"/>
    <property type="match status" value="1"/>
</dbReference>
<evidence type="ECO:0000313" key="9">
    <source>
        <dbReference type="Proteomes" id="UP001589611"/>
    </source>
</evidence>
<dbReference type="CDD" id="cd01164">
    <property type="entry name" value="FruK_PfkB_like"/>
    <property type="match status" value="1"/>
</dbReference>
<comment type="caution">
    <text evidence="8">The sequence shown here is derived from an EMBL/GenBank/DDBJ whole genome shotgun (WGS) entry which is preliminary data.</text>
</comment>
<organism evidence="8 9">
    <name type="scientific">Microbacterium terregens</name>
    <dbReference type="NCBI Taxonomy" id="69363"/>
    <lineage>
        <taxon>Bacteria</taxon>
        <taxon>Bacillati</taxon>
        <taxon>Actinomycetota</taxon>
        <taxon>Actinomycetes</taxon>
        <taxon>Micrococcales</taxon>
        <taxon>Microbacteriaceae</taxon>
        <taxon>Microbacterium</taxon>
    </lineage>
</organism>
<evidence type="ECO:0000256" key="6">
    <source>
        <dbReference type="PIRNR" id="PIRNR000535"/>
    </source>
</evidence>
<evidence type="ECO:0000256" key="4">
    <source>
        <dbReference type="ARBA" id="ARBA00022777"/>
    </source>
</evidence>
<name>A0ABV5T3M6_9MICO</name>
<dbReference type="Pfam" id="PF00294">
    <property type="entry name" value="PfkB"/>
    <property type="match status" value="1"/>
</dbReference>
<evidence type="ECO:0000256" key="5">
    <source>
        <dbReference type="ARBA" id="ARBA00022840"/>
    </source>
</evidence>
<dbReference type="EMBL" id="JBHMBE010000009">
    <property type="protein sequence ID" value="MFB9647216.1"/>
    <property type="molecule type" value="Genomic_DNA"/>
</dbReference>
<dbReference type="SUPFAM" id="SSF53613">
    <property type="entry name" value="Ribokinase-like"/>
    <property type="match status" value="1"/>
</dbReference>
<comment type="similarity">
    <text evidence="1">Belongs to the carbohydrate kinase PfkB family.</text>
</comment>
<evidence type="ECO:0000256" key="2">
    <source>
        <dbReference type="ARBA" id="ARBA00022679"/>
    </source>
</evidence>
<dbReference type="NCBIfam" id="TIGR03168">
    <property type="entry name" value="1-PFK"/>
    <property type="match status" value="1"/>
</dbReference>
<evidence type="ECO:0000259" key="7">
    <source>
        <dbReference type="Pfam" id="PF00294"/>
    </source>
</evidence>
<evidence type="ECO:0000313" key="8">
    <source>
        <dbReference type="EMBL" id="MFB9647216.1"/>
    </source>
</evidence>
<dbReference type="InterPro" id="IPR011611">
    <property type="entry name" value="PfkB_dom"/>
</dbReference>
<keyword evidence="4" id="KW-0418">Kinase</keyword>
<keyword evidence="2 6" id="KW-0808">Transferase</keyword>
<dbReference type="PANTHER" id="PTHR46566:SF2">
    <property type="entry name" value="ATP-DEPENDENT 6-PHOSPHOFRUCTOKINASE ISOZYME 2"/>
    <property type="match status" value="1"/>
</dbReference>
<feature type="domain" description="Carbohydrate kinase PfkB" evidence="7">
    <location>
        <begin position="36"/>
        <end position="306"/>
    </location>
</feature>
<evidence type="ECO:0000256" key="3">
    <source>
        <dbReference type="ARBA" id="ARBA00022741"/>
    </source>
</evidence>
<dbReference type="Proteomes" id="UP001589611">
    <property type="component" value="Unassembled WGS sequence"/>
</dbReference>
<evidence type="ECO:0000256" key="1">
    <source>
        <dbReference type="ARBA" id="ARBA00010688"/>
    </source>
</evidence>
<accession>A0ABV5T3M6</accession>
<dbReference type="PROSITE" id="PS00584">
    <property type="entry name" value="PFKB_KINASES_2"/>
    <property type="match status" value="1"/>
</dbReference>
<dbReference type="RefSeq" id="WP_344713786.1">
    <property type="nucleotide sequence ID" value="NZ_BAAAWH010000001.1"/>
</dbReference>
<dbReference type="Gene3D" id="3.40.1190.20">
    <property type="match status" value="1"/>
</dbReference>
<gene>
    <name evidence="8" type="ORF">ACFFPJ_15580</name>
</gene>
<dbReference type="InterPro" id="IPR029056">
    <property type="entry name" value="Ribokinase-like"/>
</dbReference>
<sequence length="327" mass="34229">MAASALGQHPLLHDPIVTATPNPALDVSTSVDRVVPEHKLRCGPTRLDPGGGGVNVSRVVRNLGGRSVAVYAVGGPTGQAYREILEREGVVGRAVRIAASTRESFTVDETETGEQFRFVLQGPEVREPEWRAFLSAVADDMPVGGYVVPSGSLPPGAPDDLYARIARLARDRGTRCVVDSSGTALRRALDEGVYLIKPSRRELGELVGAQLEDEQSLLDAAHELVDAGACEVVALTLGAAGALLVTADGALRLPTPEVRVQSTVGAGDAFLGAFVLRLAQGRDIRSTFRAAVAAGSATAMLPATELCRPDDVAALEAGLEPIPMSRT</sequence>
<dbReference type="InterPro" id="IPR017583">
    <property type="entry name" value="Tagatose/fructose_Pkinase"/>
</dbReference>
<dbReference type="PROSITE" id="PS00583">
    <property type="entry name" value="PFKB_KINASES_1"/>
    <property type="match status" value="1"/>
</dbReference>
<dbReference type="PIRSF" id="PIRSF000535">
    <property type="entry name" value="1PFK/6PFK/LacC"/>
    <property type="match status" value="1"/>
</dbReference>
<keyword evidence="9" id="KW-1185">Reference proteome</keyword>
<reference evidence="8 9" key="1">
    <citation type="submission" date="2024-09" db="EMBL/GenBank/DDBJ databases">
        <authorList>
            <person name="Sun Q."/>
            <person name="Mori K."/>
        </authorList>
    </citation>
    <scope>NUCLEOTIDE SEQUENCE [LARGE SCALE GENOMIC DNA]</scope>
    <source>
        <strain evidence="8 9">JCM 1342</strain>
    </source>
</reference>
<proteinExistence type="inferred from homology"/>
<keyword evidence="5" id="KW-0067">ATP-binding</keyword>
<keyword evidence="3" id="KW-0547">Nucleotide-binding</keyword>
<dbReference type="InterPro" id="IPR002173">
    <property type="entry name" value="Carboh/pur_kinase_PfkB_CS"/>
</dbReference>